<evidence type="ECO:0000256" key="4">
    <source>
        <dbReference type="ARBA" id="ARBA00022771"/>
    </source>
</evidence>
<keyword evidence="2" id="KW-0479">Metal-binding</keyword>
<evidence type="ECO:0000256" key="6">
    <source>
        <dbReference type="ARBA" id="ARBA00023015"/>
    </source>
</evidence>
<dbReference type="GO" id="GO:0005634">
    <property type="term" value="C:nucleus"/>
    <property type="evidence" value="ECO:0007669"/>
    <property type="project" value="UniProtKB-SubCell"/>
</dbReference>
<dbReference type="PANTHER" id="PTHR31832:SF52">
    <property type="entry name" value="B-BOX ZINC FINGER PROTEIN 21"/>
    <property type="match status" value="1"/>
</dbReference>
<dbReference type="PROSITE" id="PS50119">
    <property type="entry name" value="ZF_BBOX"/>
    <property type="match status" value="2"/>
</dbReference>
<dbReference type="CDD" id="cd19821">
    <property type="entry name" value="Bbox1_BBX-like"/>
    <property type="match status" value="2"/>
</dbReference>
<evidence type="ECO:0000259" key="11">
    <source>
        <dbReference type="PROSITE" id="PS50119"/>
    </source>
</evidence>
<reference evidence="12" key="1">
    <citation type="submission" date="2021-02" db="EMBL/GenBank/DDBJ databases">
        <authorList>
            <person name="Gutierrez Larruscain D."/>
            <person name="Storchova H."/>
            <person name="Abeyawardana O."/>
            <person name="Belz C."/>
            <person name="Kruger M."/>
        </authorList>
    </citation>
    <scope>NUCLEOTIDE SEQUENCE</scope>
</reference>
<evidence type="ECO:0000256" key="2">
    <source>
        <dbReference type="ARBA" id="ARBA00022723"/>
    </source>
</evidence>
<evidence type="ECO:0000256" key="7">
    <source>
        <dbReference type="ARBA" id="ARBA00023163"/>
    </source>
</evidence>
<organism evidence="12">
    <name type="scientific">Oxybasis rubra</name>
    <name type="common">Red goosefoot</name>
    <name type="synonym">Chenopodium rubrum</name>
    <dbReference type="NCBI Taxonomy" id="3560"/>
    <lineage>
        <taxon>Eukaryota</taxon>
        <taxon>Viridiplantae</taxon>
        <taxon>Streptophyta</taxon>
        <taxon>Embryophyta</taxon>
        <taxon>Tracheophyta</taxon>
        <taxon>Spermatophyta</taxon>
        <taxon>Magnoliopsida</taxon>
        <taxon>eudicotyledons</taxon>
        <taxon>Gunneridae</taxon>
        <taxon>Pentapetalae</taxon>
        <taxon>Caryophyllales</taxon>
        <taxon>Chenopodiaceae</taxon>
        <taxon>Chenopodioideae</taxon>
        <taxon>Atripliceae</taxon>
        <taxon>Oxybasis</taxon>
    </lineage>
</organism>
<comment type="subcellular location">
    <subcellularLocation>
        <location evidence="1">Nucleus</location>
    </subcellularLocation>
</comment>
<dbReference type="Pfam" id="PF00643">
    <property type="entry name" value="zf-B_box"/>
    <property type="match status" value="2"/>
</dbReference>
<dbReference type="InterPro" id="IPR000315">
    <property type="entry name" value="Znf_B-box"/>
</dbReference>
<feature type="compositionally biased region" description="Low complexity" evidence="10">
    <location>
        <begin position="109"/>
        <end position="131"/>
    </location>
</feature>
<name>A0A9E6SV81_OXYRB</name>
<dbReference type="GO" id="GO:0008270">
    <property type="term" value="F:zinc ion binding"/>
    <property type="evidence" value="ECO:0007669"/>
    <property type="project" value="UniProtKB-KW"/>
</dbReference>
<evidence type="ECO:0000256" key="8">
    <source>
        <dbReference type="ARBA" id="ARBA00023242"/>
    </source>
</evidence>
<evidence type="ECO:0000256" key="1">
    <source>
        <dbReference type="ARBA" id="ARBA00004123"/>
    </source>
</evidence>
<dbReference type="InterPro" id="IPR051979">
    <property type="entry name" value="B-box_zinc_finger"/>
</dbReference>
<evidence type="ECO:0000313" key="12">
    <source>
        <dbReference type="EMBL" id="QTY32137.1"/>
    </source>
</evidence>
<sequence>MKIQCDVCEKQEASIFCAADEAALCEGCDYRVHHANKLASKHLRFSLLHPSFKDAPLCDICQEKRAFLFCKEDRAILCRECDIPIHKANEHTQYHNRFLLTGVKISASSSTYPTTSPRSSTSSGPNSMSQTKSSVTISSYDYDMLNQHTTTPSSTTTTTTTTNYNQIHEEGISEYLMETLPGWRVEDLLDSSSASHNFCKISDYTNMNPINRNQQVEENMGGFGSENHTIIWELHQEAHHQGPLVPSHLPANFLQR</sequence>
<dbReference type="Gene3D" id="3.30.160.60">
    <property type="entry name" value="Classic Zinc Finger"/>
    <property type="match status" value="1"/>
</dbReference>
<evidence type="ECO:0000256" key="3">
    <source>
        <dbReference type="ARBA" id="ARBA00022737"/>
    </source>
</evidence>
<dbReference type="SMART" id="SM00336">
    <property type="entry name" value="BBOX"/>
    <property type="match status" value="2"/>
</dbReference>
<dbReference type="GO" id="GO:0009640">
    <property type="term" value="P:photomorphogenesis"/>
    <property type="evidence" value="ECO:0007669"/>
    <property type="project" value="TreeGrafter"/>
</dbReference>
<dbReference type="GO" id="GO:0000976">
    <property type="term" value="F:transcription cis-regulatory region binding"/>
    <property type="evidence" value="ECO:0007669"/>
    <property type="project" value="UniProtKB-ARBA"/>
</dbReference>
<keyword evidence="7" id="KW-0804">Transcription</keyword>
<feature type="domain" description="B box-type" evidence="11">
    <location>
        <begin position="53"/>
        <end position="100"/>
    </location>
</feature>
<dbReference type="GO" id="GO:0006355">
    <property type="term" value="P:regulation of DNA-templated transcription"/>
    <property type="evidence" value="ECO:0007669"/>
    <property type="project" value="TreeGrafter"/>
</dbReference>
<accession>A0A9E6SV81</accession>
<keyword evidence="8" id="KW-0539">Nucleus</keyword>
<dbReference type="EMBL" id="MW676160">
    <property type="protein sequence ID" value="QTY32137.1"/>
    <property type="molecule type" value="mRNA"/>
</dbReference>
<dbReference type="InterPro" id="IPR049808">
    <property type="entry name" value="CONSTANS-like_Bbox1"/>
</dbReference>
<keyword evidence="6" id="KW-0805">Transcription regulation</keyword>
<evidence type="ECO:0000256" key="10">
    <source>
        <dbReference type="SAM" id="MobiDB-lite"/>
    </source>
</evidence>
<keyword evidence="3" id="KW-0677">Repeat</keyword>
<evidence type="ECO:0000256" key="5">
    <source>
        <dbReference type="ARBA" id="ARBA00022833"/>
    </source>
</evidence>
<feature type="region of interest" description="Disordered" evidence="10">
    <location>
        <begin position="109"/>
        <end position="132"/>
    </location>
</feature>
<protein>
    <submittedName>
        <fullName evidence="12">BBX transcription factor</fullName>
    </submittedName>
</protein>
<keyword evidence="5" id="KW-0862">Zinc</keyword>
<evidence type="ECO:0000256" key="9">
    <source>
        <dbReference type="PROSITE-ProRule" id="PRU00024"/>
    </source>
</evidence>
<feature type="domain" description="B box-type" evidence="11">
    <location>
        <begin position="1"/>
        <end position="47"/>
    </location>
</feature>
<keyword evidence="4 9" id="KW-0863">Zinc-finger</keyword>
<dbReference type="AlphaFoldDB" id="A0A9E6SV81"/>
<dbReference type="FunFam" id="3.30.160.60:FF:000856">
    <property type="entry name" value="B-box zinc finger protein 21"/>
    <property type="match status" value="1"/>
</dbReference>
<dbReference type="PANTHER" id="PTHR31832">
    <property type="entry name" value="B-BOX ZINC FINGER PROTEIN 22"/>
    <property type="match status" value="1"/>
</dbReference>
<proteinExistence type="evidence at transcript level"/>